<sequence>MQNYAKKKNDELAALCKERGLAHTGKKADLVKRLEEYGTSSSAPSAAKPAIEDDEIDWDDEPATETAKAATTQPAADALEAGGVGVEVPNPQAVPNQVVAEDPATTDDLTVAAVPEPIPTTEEEVKEPEKDYSTGLAERTIDEEIEKRKARARKFGMPEDTDDIKALERAKRFGTADLPGMLNKALPTGHDRKRGRGEEGRDGGIRKRSRGPQRGRPFRRGGGGGGGGGGRERTPQGNKQSADGGYPSWMTAQDREAADRRKARFTG</sequence>
<name>A0ACC3MSJ8_9PEZI</name>
<keyword evidence="2" id="KW-1185">Reference proteome</keyword>
<gene>
    <name evidence="1" type="ORF">LTR37_014753</name>
</gene>
<comment type="caution">
    <text evidence="1">The sequence shown here is derived from an EMBL/GenBank/DDBJ whole genome shotgun (WGS) entry which is preliminary data.</text>
</comment>
<dbReference type="EMBL" id="JAUTXU010000158">
    <property type="protein sequence ID" value="KAK3702904.1"/>
    <property type="molecule type" value="Genomic_DNA"/>
</dbReference>
<dbReference type="Proteomes" id="UP001281147">
    <property type="component" value="Unassembled WGS sequence"/>
</dbReference>
<evidence type="ECO:0000313" key="2">
    <source>
        <dbReference type="Proteomes" id="UP001281147"/>
    </source>
</evidence>
<evidence type="ECO:0000313" key="1">
    <source>
        <dbReference type="EMBL" id="KAK3702904.1"/>
    </source>
</evidence>
<proteinExistence type="predicted"/>
<organism evidence="1 2">
    <name type="scientific">Vermiconidia calcicola</name>
    <dbReference type="NCBI Taxonomy" id="1690605"/>
    <lineage>
        <taxon>Eukaryota</taxon>
        <taxon>Fungi</taxon>
        <taxon>Dikarya</taxon>
        <taxon>Ascomycota</taxon>
        <taxon>Pezizomycotina</taxon>
        <taxon>Dothideomycetes</taxon>
        <taxon>Dothideomycetidae</taxon>
        <taxon>Mycosphaerellales</taxon>
        <taxon>Extremaceae</taxon>
        <taxon>Vermiconidia</taxon>
    </lineage>
</organism>
<accession>A0ACC3MSJ8</accession>
<protein>
    <submittedName>
        <fullName evidence="1">Uncharacterized protein</fullName>
    </submittedName>
</protein>
<reference evidence="1" key="1">
    <citation type="submission" date="2023-07" db="EMBL/GenBank/DDBJ databases">
        <title>Black Yeasts Isolated from many extreme environments.</title>
        <authorList>
            <person name="Coleine C."/>
            <person name="Stajich J.E."/>
            <person name="Selbmann L."/>
        </authorList>
    </citation>
    <scope>NUCLEOTIDE SEQUENCE</scope>
    <source>
        <strain evidence="1">CCFEE 5714</strain>
    </source>
</reference>